<keyword evidence="2" id="KW-0472">Membrane</keyword>
<gene>
    <name evidence="3" type="ORF">C9E81_05805</name>
</gene>
<name>A0A3M0MEN3_9RHOB</name>
<comment type="caution">
    <text evidence="3">The sequence shown here is derived from an EMBL/GenBank/DDBJ whole genome shotgun (WGS) entry which is preliminary data.</text>
</comment>
<evidence type="ECO:0000256" key="2">
    <source>
        <dbReference type="SAM" id="Phobius"/>
    </source>
</evidence>
<dbReference type="EMBL" id="QOKZ01000002">
    <property type="protein sequence ID" value="RMC36208.1"/>
    <property type="molecule type" value="Genomic_DNA"/>
</dbReference>
<dbReference type="Proteomes" id="UP000273516">
    <property type="component" value="Unassembled WGS sequence"/>
</dbReference>
<proteinExistence type="predicted"/>
<keyword evidence="2" id="KW-0812">Transmembrane</keyword>
<evidence type="ECO:0000256" key="1">
    <source>
        <dbReference type="SAM" id="MobiDB-lite"/>
    </source>
</evidence>
<sequence>MSTPPPVERNTAKPMRLRGTNRHAWPDPAHPGGQFGNAPVAEPSSGILPDRAKPDEAESKANRAPAACAGCQTEIPATETLCAICMRTRGHVSTGWRTLVHWLILLAILLVLLGLGHWLGQ</sequence>
<reference evidence="3 4" key="1">
    <citation type="submission" date="2018-07" db="EMBL/GenBank/DDBJ databases">
        <authorList>
            <person name="Zhang Y."/>
            <person name="Wang L."/>
            <person name="Ma S."/>
        </authorList>
    </citation>
    <scope>NUCLEOTIDE SEQUENCE [LARGE SCALE GENOMIC DNA]</scope>
    <source>
        <strain evidence="3 4">4-2</strain>
    </source>
</reference>
<keyword evidence="4" id="KW-1185">Reference proteome</keyword>
<feature type="compositionally biased region" description="Basic and acidic residues" evidence="1">
    <location>
        <begin position="50"/>
        <end position="61"/>
    </location>
</feature>
<evidence type="ECO:0000313" key="4">
    <source>
        <dbReference type="Proteomes" id="UP000273516"/>
    </source>
</evidence>
<dbReference type="AlphaFoldDB" id="A0A3M0MEN3"/>
<accession>A0A3M0MEN3</accession>
<organism evidence="3 4">
    <name type="scientific">Paracoccus alkanivorans</name>
    <dbReference type="NCBI Taxonomy" id="2116655"/>
    <lineage>
        <taxon>Bacteria</taxon>
        <taxon>Pseudomonadati</taxon>
        <taxon>Pseudomonadota</taxon>
        <taxon>Alphaproteobacteria</taxon>
        <taxon>Rhodobacterales</taxon>
        <taxon>Paracoccaceae</taxon>
        <taxon>Paracoccus</taxon>
    </lineage>
</organism>
<feature type="transmembrane region" description="Helical" evidence="2">
    <location>
        <begin position="99"/>
        <end position="119"/>
    </location>
</feature>
<keyword evidence="2" id="KW-1133">Transmembrane helix</keyword>
<protein>
    <submittedName>
        <fullName evidence="3">Uncharacterized protein</fullName>
    </submittedName>
</protein>
<evidence type="ECO:0000313" key="3">
    <source>
        <dbReference type="EMBL" id="RMC36208.1"/>
    </source>
</evidence>
<feature type="region of interest" description="Disordered" evidence="1">
    <location>
        <begin position="1"/>
        <end position="63"/>
    </location>
</feature>